<keyword evidence="2" id="KW-1185">Reference proteome</keyword>
<gene>
    <name evidence="1" type="primary">NSs</name>
</gene>
<accession>A0A0B5KU46</accession>
<reference evidence="1 2" key="1">
    <citation type="journal article" date="2015" name="Elife">
        <title>Unprecedented genomic diversity of RNA viruses in arthropods reveals the ancestry of negative-sense RNA viruses.</title>
        <authorList>
            <person name="Li C.X."/>
            <person name="Shi M."/>
            <person name="Tian J.H."/>
            <person name="Lin X.D."/>
            <person name="Kang Y.J."/>
            <person name="Chen L.J."/>
            <person name="Qin X.C."/>
            <person name="Xu J."/>
            <person name="Holmes E.C."/>
            <person name="Zhang Y.Z."/>
        </authorList>
    </citation>
    <scope>NUCLEOTIDE SEQUENCE [LARGE SCALE GENOMIC DNA]</scope>
    <source>
        <strain evidence="1 2">H114-17</strain>
    </source>
</reference>
<dbReference type="Proteomes" id="UP000201730">
    <property type="component" value="Genome"/>
</dbReference>
<dbReference type="EMBL" id="KM817735">
    <property type="protein sequence ID" value="AJG39307.1"/>
    <property type="molecule type" value="Viral_cRNA"/>
</dbReference>
<sequence length="264" mass="30930">MNTIAIYPTGIVSETYLKKMFLIAYETRDTIWDFLEQGLQPCYIDLTGETTLINDLSSGWLSADCTLFEIFQNATDSEFRSYSALPTACSWPFGRPSLALGRIYKRITVWDHPELVLTPDLVKSFCRQVLRQSKRQSNDMPLSDQIILCYQKIKFRMIRFGLDYHLISGKCLMKDLFLCQLLTAQCILERQRLKCEQRFAVIVKERQRKETQETLSLIERERERMALGLPLNVSLFIGNPDFLRCWLDTKWTRDWPTVQESIIQ</sequence>
<dbReference type="KEGG" id="vg:29061206"/>
<proteinExistence type="predicted"/>
<organism evidence="1 2">
    <name type="scientific">Huangpi Tick Virus 2</name>
    <dbReference type="NCBI Taxonomy" id="1608048"/>
    <lineage>
        <taxon>Viruses</taxon>
        <taxon>Riboviria</taxon>
        <taxon>Orthornavirae</taxon>
        <taxon>Negarnaviricota</taxon>
        <taxon>Polyploviricotina</taxon>
        <taxon>Bunyaviricetes</taxon>
        <taxon>Hareavirales</taxon>
        <taxon>Phenuiviridae</taxon>
        <taxon>Uukuvirus</taxon>
        <taxon>Uukuvirus huangpiense</taxon>
    </lineage>
</organism>
<evidence type="ECO:0000313" key="1">
    <source>
        <dbReference type="EMBL" id="AJG39307.1"/>
    </source>
</evidence>
<dbReference type="OrthoDB" id="30811at10239"/>
<dbReference type="RefSeq" id="YP_009293593.1">
    <property type="nucleotide sequence ID" value="NC_031140.1"/>
</dbReference>
<name>A0A0B5KU46_9VIRU</name>
<protein>
    <submittedName>
        <fullName evidence="1">Nonstructural protein</fullName>
    </submittedName>
</protein>
<dbReference type="GeneID" id="29061206"/>
<evidence type="ECO:0000313" key="2">
    <source>
        <dbReference type="Proteomes" id="UP000201730"/>
    </source>
</evidence>